<dbReference type="InterPro" id="IPR018976">
    <property type="entry name" value="Imelysin-like"/>
</dbReference>
<comment type="subcellular location">
    <subcellularLocation>
        <location evidence="1">Cell envelope</location>
    </subcellularLocation>
</comment>
<evidence type="ECO:0000313" key="4">
    <source>
        <dbReference type="EMBL" id="AFM32244.1"/>
    </source>
</evidence>
<keyword evidence="2" id="KW-0732">Signal</keyword>
<dbReference type="AlphaFoldDB" id="I4CQ87"/>
<dbReference type="InterPro" id="IPR038352">
    <property type="entry name" value="Imelysin_sf"/>
</dbReference>
<evidence type="ECO:0000313" key="5">
    <source>
        <dbReference type="Proteomes" id="UP000006063"/>
    </source>
</evidence>
<organism evidence="4 5">
    <name type="scientific">Stutzerimonas stutzeri CCUG 29243</name>
    <dbReference type="NCBI Taxonomy" id="1196835"/>
    <lineage>
        <taxon>Bacteria</taxon>
        <taxon>Pseudomonadati</taxon>
        <taxon>Pseudomonadota</taxon>
        <taxon>Gammaproteobacteria</taxon>
        <taxon>Pseudomonadales</taxon>
        <taxon>Pseudomonadaceae</taxon>
        <taxon>Stutzerimonas</taxon>
    </lineage>
</organism>
<dbReference type="Proteomes" id="UP000006063">
    <property type="component" value="Chromosome"/>
</dbReference>
<dbReference type="PATRIC" id="fig|1196835.3.peg.1009"/>
<sequence>MPMLFTMLSRRESAATGLADEDTMIRSNTLRIASGALLTALLLSACTPADPQAETSKTLADGVLLPAYKQWSEADRRLAASAIAFCADNQTLDEAHAAFVHAQTAWAGLQPLLIGPMGEGNLAWQVQFWPDKKNLVARQVTALLKTKPELTQADLDNASVVVQGLSAYEYVLFDSSIDLADPTTRTRYCPLLTAIGEHQQQLAASVLQQWQDKDGMADQLRSFPNERYAEPSEAIAELLRVQVTALDGLKKKLGAPLGRQTKGHPQPYQADGWRSDTTLSNIAATVKGAESLWLGADQDGLRALLGAEQADLAKRIDAGYADLLQQLKAMPEPFGKMLVNEESRAQLDALYQRIDQLHRLHQLELARALGVQIGFNAHDGD</sequence>
<dbReference type="eggNOG" id="COG3489">
    <property type="taxonomic scope" value="Bacteria"/>
</dbReference>
<feature type="domain" description="Imelysin-like" evidence="3">
    <location>
        <begin position="65"/>
        <end position="360"/>
    </location>
</feature>
<dbReference type="KEGG" id="psc:A458_04980"/>
<evidence type="ECO:0000256" key="2">
    <source>
        <dbReference type="ARBA" id="ARBA00022729"/>
    </source>
</evidence>
<reference evidence="4 5" key="1">
    <citation type="journal article" date="2012" name="J. Bacteriol.">
        <title>Complete Genome Sequence of the Naphthalene-Degrading Bacterium Pseudomonas stutzeri AN10 (CCUG 29243).</title>
        <authorList>
            <person name="Brunet-Galmes I."/>
            <person name="Busquets A."/>
            <person name="Pena A."/>
            <person name="Gomila M."/>
            <person name="Nogales B."/>
            <person name="Garcia-Valdes E."/>
            <person name="Lalucat J."/>
            <person name="Bennasar A."/>
            <person name="Bosch R."/>
        </authorList>
    </citation>
    <scope>NUCLEOTIDE SEQUENCE [LARGE SCALE GENOMIC DNA]</scope>
    <source>
        <strain evidence="4 5">CCUG 29243</strain>
    </source>
</reference>
<evidence type="ECO:0000259" key="3">
    <source>
        <dbReference type="Pfam" id="PF09375"/>
    </source>
</evidence>
<dbReference type="Gene3D" id="1.20.1420.20">
    <property type="entry name" value="M75 peptidase, HXXE motif"/>
    <property type="match status" value="1"/>
</dbReference>
<dbReference type="EMBL" id="CP003677">
    <property type="protein sequence ID" value="AFM32244.1"/>
    <property type="molecule type" value="Genomic_DNA"/>
</dbReference>
<gene>
    <name evidence="4" type="ORF">A458_04980</name>
</gene>
<dbReference type="Pfam" id="PF09375">
    <property type="entry name" value="Peptidase_M75"/>
    <property type="match status" value="1"/>
</dbReference>
<dbReference type="CDD" id="cd14659">
    <property type="entry name" value="Imelysin-like_IPPA"/>
    <property type="match status" value="1"/>
</dbReference>
<evidence type="ECO:0000256" key="1">
    <source>
        <dbReference type="ARBA" id="ARBA00004196"/>
    </source>
</evidence>
<dbReference type="GO" id="GO:0030313">
    <property type="term" value="C:cell envelope"/>
    <property type="evidence" value="ECO:0007669"/>
    <property type="project" value="UniProtKB-SubCell"/>
</dbReference>
<dbReference type="InterPro" id="IPR034984">
    <property type="entry name" value="Imelysin-like_IPPA"/>
</dbReference>
<protein>
    <submittedName>
        <fullName evidence="4">Putative lipoprotein</fullName>
    </submittedName>
</protein>
<name>I4CQ87_STUST</name>
<keyword evidence="4" id="KW-0449">Lipoprotein</keyword>
<dbReference type="HOGENOM" id="CLU_061785_1_0_6"/>
<accession>I4CQ87</accession>
<proteinExistence type="predicted"/>